<protein>
    <submittedName>
        <fullName evidence="1">Unplaced genomic scaffold scaffold_1283, whole genome shotgun sequence</fullName>
    </submittedName>
</protein>
<keyword evidence="2" id="KW-1185">Reference proteome</keyword>
<sequence>MGRIFVLDGRSSVLQLHASGFPTVCATSSLKVHQIRERSIGLLTLAAIPRSSRPALPLKSHLLSRGKAVTMADNFLVPRTPGMSAYSQESDEL</sequence>
<proteinExistence type="predicted"/>
<dbReference type="EMBL" id="KN826105">
    <property type="protein sequence ID" value="KIK80088.1"/>
    <property type="molecule type" value="Genomic_DNA"/>
</dbReference>
<name>A0A0D0CX07_9AGAM</name>
<gene>
    <name evidence="1" type="ORF">PAXRUDRAFT_250248</name>
</gene>
<evidence type="ECO:0000313" key="1">
    <source>
        <dbReference type="EMBL" id="KIK80088.1"/>
    </source>
</evidence>
<dbReference type="Proteomes" id="UP000054538">
    <property type="component" value="Unassembled WGS sequence"/>
</dbReference>
<reference evidence="2" key="2">
    <citation type="submission" date="2015-01" db="EMBL/GenBank/DDBJ databases">
        <title>Evolutionary Origins and Diversification of the Mycorrhizal Mutualists.</title>
        <authorList>
            <consortium name="DOE Joint Genome Institute"/>
            <consortium name="Mycorrhizal Genomics Consortium"/>
            <person name="Kohler A."/>
            <person name="Kuo A."/>
            <person name="Nagy L.G."/>
            <person name="Floudas D."/>
            <person name="Copeland A."/>
            <person name="Barry K.W."/>
            <person name="Cichocki N."/>
            <person name="Veneault-Fourrey C."/>
            <person name="LaButti K."/>
            <person name="Lindquist E.A."/>
            <person name="Lipzen A."/>
            <person name="Lundell T."/>
            <person name="Morin E."/>
            <person name="Murat C."/>
            <person name="Riley R."/>
            <person name="Ohm R."/>
            <person name="Sun H."/>
            <person name="Tunlid A."/>
            <person name="Henrissat B."/>
            <person name="Grigoriev I.V."/>
            <person name="Hibbett D.S."/>
            <person name="Martin F."/>
        </authorList>
    </citation>
    <scope>NUCLEOTIDE SEQUENCE [LARGE SCALE GENOMIC DNA]</scope>
    <source>
        <strain evidence="2">Ve08.2h10</strain>
    </source>
</reference>
<organism evidence="1 2">
    <name type="scientific">Paxillus rubicundulus Ve08.2h10</name>
    <dbReference type="NCBI Taxonomy" id="930991"/>
    <lineage>
        <taxon>Eukaryota</taxon>
        <taxon>Fungi</taxon>
        <taxon>Dikarya</taxon>
        <taxon>Basidiomycota</taxon>
        <taxon>Agaricomycotina</taxon>
        <taxon>Agaricomycetes</taxon>
        <taxon>Agaricomycetidae</taxon>
        <taxon>Boletales</taxon>
        <taxon>Paxilineae</taxon>
        <taxon>Paxillaceae</taxon>
        <taxon>Paxillus</taxon>
    </lineage>
</organism>
<reference evidence="1 2" key="1">
    <citation type="submission" date="2014-04" db="EMBL/GenBank/DDBJ databases">
        <authorList>
            <consortium name="DOE Joint Genome Institute"/>
            <person name="Kuo A."/>
            <person name="Kohler A."/>
            <person name="Jargeat P."/>
            <person name="Nagy L.G."/>
            <person name="Floudas D."/>
            <person name="Copeland A."/>
            <person name="Barry K.W."/>
            <person name="Cichocki N."/>
            <person name="Veneault-Fourrey C."/>
            <person name="LaButti K."/>
            <person name="Lindquist E.A."/>
            <person name="Lipzen A."/>
            <person name="Lundell T."/>
            <person name="Morin E."/>
            <person name="Murat C."/>
            <person name="Sun H."/>
            <person name="Tunlid A."/>
            <person name="Henrissat B."/>
            <person name="Grigoriev I.V."/>
            <person name="Hibbett D.S."/>
            <person name="Martin F."/>
            <person name="Nordberg H.P."/>
            <person name="Cantor M.N."/>
            <person name="Hua S.X."/>
        </authorList>
    </citation>
    <scope>NUCLEOTIDE SEQUENCE [LARGE SCALE GENOMIC DNA]</scope>
    <source>
        <strain evidence="1 2">Ve08.2h10</strain>
    </source>
</reference>
<evidence type="ECO:0000313" key="2">
    <source>
        <dbReference type="Proteomes" id="UP000054538"/>
    </source>
</evidence>
<dbReference type="InParanoid" id="A0A0D0CX07"/>
<dbReference type="AlphaFoldDB" id="A0A0D0CX07"/>
<dbReference type="HOGENOM" id="CLU_2400325_0_0_1"/>
<accession>A0A0D0CX07</accession>